<dbReference type="PANTHER" id="PTHR23220">
    <property type="entry name" value="INTEGRIN ALPHA"/>
    <property type="match status" value="1"/>
</dbReference>
<dbReference type="Gene3D" id="2.60.40.1530">
    <property type="entry name" value="ntegrin, alpha v. Chain A, domain 4"/>
    <property type="match status" value="1"/>
</dbReference>
<evidence type="ECO:0000256" key="5">
    <source>
        <dbReference type="ARBA" id="ARBA00022729"/>
    </source>
</evidence>
<dbReference type="EMBL" id="VZUC01000015">
    <property type="protein sequence ID" value="NXV28375.1"/>
    <property type="molecule type" value="Genomic_DNA"/>
</dbReference>
<accession>A0A7L3SLF6</accession>
<dbReference type="InterPro" id="IPR013519">
    <property type="entry name" value="Int_alpha_beta-p"/>
</dbReference>
<evidence type="ECO:0000256" key="2">
    <source>
        <dbReference type="ARBA" id="ARBA00008054"/>
    </source>
</evidence>
<keyword evidence="8 16" id="KW-0130">Cell adhesion</keyword>
<dbReference type="Gene3D" id="3.40.50.410">
    <property type="entry name" value="von Willebrand factor, type A domain"/>
    <property type="match status" value="1"/>
</dbReference>
<dbReference type="SUPFAM" id="SSF69179">
    <property type="entry name" value="Integrin domains"/>
    <property type="match status" value="3"/>
</dbReference>
<dbReference type="Pfam" id="PF01839">
    <property type="entry name" value="FG-GAP"/>
    <property type="match status" value="2"/>
</dbReference>
<comment type="subcellular location">
    <subcellularLocation>
        <location evidence="1 16">Membrane</location>
        <topology evidence="1 16">Single-pass type I membrane protein</topology>
    </subcellularLocation>
</comment>
<dbReference type="AlphaFoldDB" id="A0A7L3SLF6"/>
<dbReference type="FunFam" id="3.40.50.410:FF:000012">
    <property type="entry name" value="Integrin, alpha 10"/>
    <property type="match status" value="1"/>
</dbReference>
<dbReference type="Gene3D" id="2.60.40.1510">
    <property type="entry name" value="ntegrin, alpha v. Chain A, domain 3"/>
    <property type="match status" value="1"/>
</dbReference>
<keyword evidence="6" id="KW-0677">Repeat</keyword>
<dbReference type="Gene3D" id="1.20.5.930">
    <property type="entry name" value="Bicelle-embedded integrin alpha(iib) transmembrane segment"/>
    <property type="match status" value="1"/>
</dbReference>
<feature type="domain" description="VWFA" evidence="17">
    <location>
        <begin position="27"/>
        <end position="208"/>
    </location>
</feature>
<dbReference type="PROSITE" id="PS50234">
    <property type="entry name" value="VWFA"/>
    <property type="match status" value="1"/>
</dbReference>
<feature type="repeat" description="FG-GAP" evidence="15">
    <location>
        <begin position="391"/>
        <end position="449"/>
    </location>
</feature>
<dbReference type="Pfam" id="PF20805">
    <property type="entry name" value="Integrin_A_Ig_2"/>
    <property type="match status" value="1"/>
</dbReference>
<dbReference type="InterPro" id="IPR013517">
    <property type="entry name" value="FG-GAP"/>
</dbReference>
<keyword evidence="12" id="KW-1015">Disulfide bond</keyword>
<reference evidence="18 19" key="1">
    <citation type="submission" date="2019-09" db="EMBL/GenBank/DDBJ databases">
        <title>Bird 10,000 Genomes (B10K) Project - Family phase.</title>
        <authorList>
            <person name="Zhang G."/>
        </authorList>
    </citation>
    <scope>NUCLEOTIDE SEQUENCE [LARGE SCALE GENOMIC DNA]</scope>
    <source>
        <strain evidence="18">OUT-0021</strain>
        <tissue evidence="18">Blood</tissue>
    </source>
</reference>
<organism evidence="18 19">
    <name type="scientific">Rissa tridactyla</name>
    <name type="common">Black-legged kittiwake</name>
    <name type="synonym">Larus tridactyla</name>
    <dbReference type="NCBI Taxonomy" id="75485"/>
    <lineage>
        <taxon>Eukaryota</taxon>
        <taxon>Metazoa</taxon>
        <taxon>Chordata</taxon>
        <taxon>Craniata</taxon>
        <taxon>Vertebrata</taxon>
        <taxon>Euteleostomi</taxon>
        <taxon>Archelosauria</taxon>
        <taxon>Archosauria</taxon>
        <taxon>Dinosauria</taxon>
        <taxon>Saurischia</taxon>
        <taxon>Theropoda</taxon>
        <taxon>Coelurosauria</taxon>
        <taxon>Aves</taxon>
        <taxon>Neognathae</taxon>
        <taxon>Neoaves</taxon>
        <taxon>Charadriiformes</taxon>
        <taxon>Laridae</taxon>
        <taxon>Rissa</taxon>
    </lineage>
</organism>
<keyword evidence="3 16" id="KW-0812">Transmembrane</keyword>
<dbReference type="InterPro" id="IPR048285">
    <property type="entry name" value="Integrin_alpha_Ig-like_2"/>
</dbReference>
<dbReference type="SUPFAM" id="SSF53300">
    <property type="entry name" value="vWA-like"/>
    <property type="match status" value="1"/>
</dbReference>
<evidence type="ECO:0000256" key="10">
    <source>
        <dbReference type="ARBA" id="ARBA00023037"/>
    </source>
</evidence>
<feature type="non-terminal residue" evidence="18">
    <location>
        <position position="1"/>
    </location>
</feature>
<sequence length="1039" mass="116420">MCSRVNSNFRFSKTVAPALQRCQTYMDIIIVLDGSNSIYPWVEVQQFLINILKKFYIGPGQIQVGVVQYGEDVVHEFHLNDYRSVKDVVAAASHIEQRGGTETRTAYGIEFARSEAFQKGGRKGAKRVMIVITDGESHDSPDLEKVIEDSEKDNVTRYAVAVLGYYNRRGINPEAFLNEIKFIASDPDDKHFFNVTDEAALKDIVDALGERIFSLEGTNKNEISFGLEMSQTGFSSHVVEDGILLGAVGAYDWNGAVLKETSSGKVIPLRESYLQEFPEELKNHGAYLGYTVSSVISTDHERIYVAGAPRFNHTGKVIIFSMHNNRNLTIHQALKGEQIGSYYGSEINSLDVNGDGVTDVLLVGAPMYFSEGRERGKVYVYTLRENHFVSSGALVDLQSYQNSRFGSCIAAVPDLNQDSYNDLVVGAPLEDEHQGAIYIFLGFKDTVLKKYKQRIAAADLAPGLMYFGCSIHGQLDLNEDGLVDLAVGSLGNAVLLWSRSVVQINASIRFEPPKINIFTKDCKRNGKDATCMSAFVCFTAVFLSAHFQTASLALRYNATIDERRYTPRAHLDESGERHTQKGLVLLAGQEHCDRLQFHVLVSAKGDKAGNGPMLDDSWPTSLKVSVPFWNGCNEDEHCVPDLVLDARSDVPSAMEFCRRALRRAPPDCSAFSLSFDASVFVIESGRRRVAVEAALENRGENAYSTVLNISFSRNLQFASLIPKDDTDINIDCMTEDKHPNKKVCNVSYPFFRAKAKVAFRLDFEFSKSIFLQSMEIYLIANSDSEEKESTKEDNFAHLNFHLKYEADLLFTRASSLDYYEIRSNSSLERYDSIGPPFHCTFKLQNLGFFPVEGLTIKLTAPVATRAGNRLLLLKEFVVDQENTTCNIWGNTTDYRRTPAEEDLSRTPHLNHSNSDIVSIDCNVKLAPNEEMNFHLRGNLWMKSLKALKFKSLKLTMNAALQRRFGSPFIFREEDPSRQITFEISKPEESQIPIWIILGSTLGGLLLLALLVLALWKLGFFKSGSRRRAAERERSTQGLE</sequence>
<evidence type="ECO:0000256" key="12">
    <source>
        <dbReference type="ARBA" id="ARBA00023157"/>
    </source>
</evidence>
<keyword evidence="13 16" id="KW-0675">Receptor</keyword>
<dbReference type="GO" id="GO:0007160">
    <property type="term" value="P:cell-matrix adhesion"/>
    <property type="evidence" value="ECO:0007669"/>
    <property type="project" value="TreeGrafter"/>
</dbReference>
<keyword evidence="9 16" id="KW-1133">Transmembrane helix</keyword>
<keyword evidence="7" id="KW-0106">Calcium</keyword>
<dbReference type="InterPro" id="IPR013649">
    <property type="entry name" value="Integrin_alpha_Ig-like_1"/>
</dbReference>
<dbReference type="Pfam" id="PF20806">
    <property type="entry name" value="Integrin_A_Ig_3"/>
    <property type="match status" value="1"/>
</dbReference>
<evidence type="ECO:0000313" key="19">
    <source>
        <dbReference type="Proteomes" id="UP000540089"/>
    </source>
</evidence>
<dbReference type="SUPFAM" id="SSF69318">
    <property type="entry name" value="Integrin alpha N-terminal domain"/>
    <property type="match status" value="1"/>
</dbReference>
<evidence type="ECO:0000256" key="14">
    <source>
        <dbReference type="ARBA" id="ARBA00023180"/>
    </source>
</evidence>
<dbReference type="InterPro" id="IPR036465">
    <property type="entry name" value="vWFA_dom_sf"/>
</dbReference>
<dbReference type="SMART" id="SM00327">
    <property type="entry name" value="VWA"/>
    <property type="match status" value="1"/>
</dbReference>
<feature type="repeat" description="FG-GAP" evidence="15">
    <location>
        <begin position="453"/>
        <end position="513"/>
    </location>
</feature>
<evidence type="ECO:0000313" key="18">
    <source>
        <dbReference type="EMBL" id="NXV28375.1"/>
    </source>
</evidence>
<keyword evidence="5" id="KW-0732">Signal</keyword>
<dbReference type="PANTHER" id="PTHR23220:SF21">
    <property type="entry name" value="INTEGRIN ALPHA-11"/>
    <property type="match status" value="1"/>
</dbReference>
<evidence type="ECO:0000256" key="1">
    <source>
        <dbReference type="ARBA" id="ARBA00004479"/>
    </source>
</evidence>
<dbReference type="GO" id="GO:0007229">
    <property type="term" value="P:integrin-mediated signaling pathway"/>
    <property type="evidence" value="ECO:0007669"/>
    <property type="project" value="UniProtKB-KW"/>
</dbReference>
<feature type="non-terminal residue" evidence="18">
    <location>
        <position position="1039"/>
    </location>
</feature>
<feature type="repeat" description="FG-GAP" evidence="15">
    <location>
        <begin position="218"/>
        <end position="269"/>
    </location>
</feature>
<evidence type="ECO:0000256" key="11">
    <source>
        <dbReference type="ARBA" id="ARBA00023136"/>
    </source>
</evidence>
<dbReference type="GO" id="GO:0005178">
    <property type="term" value="F:integrin binding"/>
    <property type="evidence" value="ECO:0007669"/>
    <property type="project" value="TreeGrafter"/>
</dbReference>
<dbReference type="FunFam" id="1.20.5.930:FF:000005">
    <property type="entry name" value="Integrin, alpha 10"/>
    <property type="match status" value="1"/>
</dbReference>
<dbReference type="GO" id="GO:0046872">
    <property type="term" value="F:metal ion binding"/>
    <property type="evidence" value="ECO:0007669"/>
    <property type="project" value="UniProtKB-KW"/>
</dbReference>
<dbReference type="InterPro" id="IPR028994">
    <property type="entry name" value="Integrin_alpha_N"/>
</dbReference>
<comment type="caution">
    <text evidence="18">The sequence shown here is derived from an EMBL/GenBank/DDBJ whole genome shotgun (WGS) entry which is preliminary data.</text>
</comment>
<evidence type="ECO:0000256" key="15">
    <source>
        <dbReference type="PROSITE-ProRule" id="PRU00803"/>
    </source>
</evidence>
<evidence type="ECO:0000256" key="9">
    <source>
        <dbReference type="ARBA" id="ARBA00022989"/>
    </source>
</evidence>
<dbReference type="Gene3D" id="2.130.10.130">
    <property type="entry name" value="Integrin alpha, N-terminal"/>
    <property type="match status" value="1"/>
</dbReference>
<dbReference type="Proteomes" id="UP000540089">
    <property type="component" value="Unassembled WGS sequence"/>
</dbReference>
<dbReference type="InterPro" id="IPR032695">
    <property type="entry name" value="Integrin_dom_sf"/>
</dbReference>
<dbReference type="PROSITE" id="PS51470">
    <property type="entry name" value="FG_GAP"/>
    <property type="match status" value="4"/>
</dbReference>
<dbReference type="SMART" id="SM00191">
    <property type="entry name" value="Int_alpha"/>
    <property type="match status" value="4"/>
</dbReference>
<dbReference type="InterPro" id="IPR048286">
    <property type="entry name" value="Integrin_alpha_Ig-like_3"/>
</dbReference>
<dbReference type="InterPro" id="IPR000413">
    <property type="entry name" value="Integrin_alpha"/>
</dbReference>
<dbReference type="PRINTS" id="PR01185">
    <property type="entry name" value="INTEGRINA"/>
</dbReference>
<keyword evidence="14" id="KW-0325">Glycoprotein</keyword>
<keyword evidence="4" id="KW-0479">Metal-binding</keyword>
<feature type="transmembrane region" description="Helical" evidence="16">
    <location>
        <begin position="993"/>
        <end position="1017"/>
    </location>
</feature>
<protein>
    <submittedName>
        <fullName evidence="18">ITA11 protein</fullName>
    </submittedName>
</protein>
<dbReference type="GO" id="GO:0008305">
    <property type="term" value="C:integrin complex"/>
    <property type="evidence" value="ECO:0007669"/>
    <property type="project" value="InterPro"/>
</dbReference>
<feature type="repeat" description="FG-GAP" evidence="15">
    <location>
        <begin position="329"/>
        <end position="390"/>
    </location>
</feature>
<dbReference type="CDD" id="cd01469">
    <property type="entry name" value="vWA_integrins_alpha_subunit"/>
    <property type="match status" value="1"/>
</dbReference>
<evidence type="ECO:0000256" key="7">
    <source>
        <dbReference type="ARBA" id="ARBA00022837"/>
    </source>
</evidence>
<keyword evidence="19" id="KW-1185">Reference proteome</keyword>
<dbReference type="Pfam" id="PF00092">
    <property type="entry name" value="VWA"/>
    <property type="match status" value="1"/>
</dbReference>
<name>A0A7L3SLF6_RISTR</name>
<proteinExistence type="inferred from homology"/>
<keyword evidence="10 16" id="KW-0401">Integrin</keyword>
<gene>
    <name evidence="18" type="primary">Itga11</name>
    <name evidence="18" type="ORF">RISTRI_R12600</name>
</gene>
<evidence type="ECO:0000256" key="4">
    <source>
        <dbReference type="ARBA" id="ARBA00022723"/>
    </source>
</evidence>
<evidence type="ECO:0000256" key="13">
    <source>
        <dbReference type="ARBA" id="ARBA00023170"/>
    </source>
</evidence>
<evidence type="ECO:0000256" key="16">
    <source>
        <dbReference type="RuleBase" id="RU003762"/>
    </source>
</evidence>
<evidence type="ECO:0000256" key="6">
    <source>
        <dbReference type="ARBA" id="ARBA00022737"/>
    </source>
</evidence>
<evidence type="ECO:0000259" key="17">
    <source>
        <dbReference type="PROSITE" id="PS50234"/>
    </source>
</evidence>
<dbReference type="GO" id="GO:0009897">
    <property type="term" value="C:external side of plasma membrane"/>
    <property type="evidence" value="ECO:0007669"/>
    <property type="project" value="TreeGrafter"/>
</dbReference>
<keyword evidence="11 16" id="KW-0472">Membrane</keyword>
<dbReference type="GO" id="GO:0098609">
    <property type="term" value="P:cell-cell adhesion"/>
    <property type="evidence" value="ECO:0007669"/>
    <property type="project" value="TreeGrafter"/>
</dbReference>
<dbReference type="InterPro" id="IPR002035">
    <property type="entry name" value="VWF_A"/>
</dbReference>
<evidence type="ECO:0000256" key="8">
    <source>
        <dbReference type="ARBA" id="ARBA00022889"/>
    </source>
</evidence>
<comment type="similarity">
    <text evidence="2 16">Belongs to the integrin alpha chain family.</text>
</comment>
<dbReference type="PRINTS" id="PR00453">
    <property type="entry name" value="VWFADOMAIN"/>
</dbReference>
<evidence type="ECO:0000256" key="3">
    <source>
        <dbReference type="ARBA" id="ARBA00022692"/>
    </source>
</evidence>
<dbReference type="GO" id="GO:0033627">
    <property type="term" value="P:cell adhesion mediated by integrin"/>
    <property type="evidence" value="ECO:0007669"/>
    <property type="project" value="TreeGrafter"/>
</dbReference>
<dbReference type="Gene3D" id="2.60.40.1460">
    <property type="entry name" value="Integrin domains. Chain A, domain 2"/>
    <property type="match status" value="1"/>
</dbReference>
<dbReference type="Pfam" id="PF08441">
    <property type="entry name" value="Integrin_A_Ig_1"/>
    <property type="match status" value="1"/>
</dbReference>